<protein>
    <submittedName>
        <fullName evidence="1">Uncharacterized protein</fullName>
    </submittedName>
</protein>
<name>A0A101V417_9ACTN</name>
<sequence length="121" mass="13180">MLGQPFGFLMVTGSFTHFRNPEQSVCITCVCGLLEQIFRSFWLIGLHPQLGEPMHRSNAAGVDSLLPELVCPVDPVPGKGGPGKVVQGFRIGELVARGLPERRRRAERFALLASVLLQVVG</sequence>
<keyword evidence="2" id="KW-1185">Reference proteome</keyword>
<gene>
    <name evidence="1" type="ORF">AQJ91_05945</name>
</gene>
<evidence type="ECO:0000313" key="2">
    <source>
        <dbReference type="Proteomes" id="UP000053260"/>
    </source>
</evidence>
<dbReference type="AlphaFoldDB" id="A0A101V417"/>
<dbReference type="STRING" id="909626.AQJ91_05945"/>
<organism evidence="1 2">
    <name type="scientific">Streptomyces dysideae</name>
    <dbReference type="NCBI Taxonomy" id="909626"/>
    <lineage>
        <taxon>Bacteria</taxon>
        <taxon>Bacillati</taxon>
        <taxon>Actinomycetota</taxon>
        <taxon>Actinomycetes</taxon>
        <taxon>Kitasatosporales</taxon>
        <taxon>Streptomycetaceae</taxon>
        <taxon>Streptomyces</taxon>
    </lineage>
</organism>
<evidence type="ECO:0000313" key="1">
    <source>
        <dbReference type="EMBL" id="KUO22120.1"/>
    </source>
</evidence>
<proteinExistence type="predicted"/>
<dbReference type="EMBL" id="LMXB01000019">
    <property type="protein sequence ID" value="KUO22120.1"/>
    <property type="molecule type" value="Genomic_DNA"/>
</dbReference>
<comment type="caution">
    <text evidence="1">The sequence shown here is derived from an EMBL/GenBank/DDBJ whole genome shotgun (WGS) entry which is preliminary data.</text>
</comment>
<reference evidence="1 2" key="1">
    <citation type="submission" date="2015-10" db="EMBL/GenBank/DDBJ databases">
        <title>Draft genome sequence of Streptomyces sp. RV15, isolated from a marine sponge.</title>
        <authorList>
            <person name="Ruckert C."/>
            <person name="Abdelmohsen U.R."/>
            <person name="Winkler A."/>
            <person name="Hentschel U."/>
            <person name="Kalinowski J."/>
            <person name="Kampfer P."/>
            <person name="Glaeser S."/>
        </authorList>
    </citation>
    <scope>NUCLEOTIDE SEQUENCE [LARGE SCALE GENOMIC DNA]</scope>
    <source>
        <strain evidence="1 2">RV15</strain>
    </source>
</reference>
<accession>A0A101V417</accession>
<dbReference type="Proteomes" id="UP000053260">
    <property type="component" value="Unassembled WGS sequence"/>
</dbReference>